<reference evidence="3 4" key="1">
    <citation type="submission" date="2011-07" db="EMBL/GenBank/DDBJ databases">
        <title>The complete genome of chromosome of Emticicia oligotrophica DSM 17448.</title>
        <authorList>
            <consortium name="US DOE Joint Genome Institute (JGI-PGF)"/>
            <person name="Lucas S."/>
            <person name="Han J."/>
            <person name="Lapidus A."/>
            <person name="Bruce D."/>
            <person name="Goodwin L."/>
            <person name="Pitluck S."/>
            <person name="Peters L."/>
            <person name="Kyrpides N."/>
            <person name="Mavromatis K."/>
            <person name="Ivanova N."/>
            <person name="Ovchinnikova G."/>
            <person name="Teshima H."/>
            <person name="Detter J.C."/>
            <person name="Tapia R."/>
            <person name="Han C."/>
            <person name="Land M."/>
            <person name="Hauser L."/>
            <person name="Markowitz V."/>
            <person name="Cheng J.-F."/>
            <person name="Hugenholtz P."/>
            <person name="Woyke T."/>
            <person name="Wu D."/>
            <person name="Tindall B."/>
            <person name="Pomrenke H."/>
            <person name="Brambilla E."/>
            <person name="Klenk H.-P."/>
            <person name="Eisen J.A."/>
        </authorList>
    </citation>
    <scope>NUCLEOTIDE SEQUENCE [LARGE SCALE GENOMIC DNA]</scope>
    <source>
        <strain evidence="3 4">DSM 17448</strain>
    </source>
</reference>
<name>A0ABN4APM1_EMTOG</name>
<proteinExistence type="predicted"/>
<dbReference type="InterPro" id="IPR050300">
    <property type="entry name" value="GDXG_lipolytic_enzyme"/>
</dbReference>
<dbReference type="InterPro" id="IPR049492">
    <property type="entry name" value="BD-FAE-like_dom"/>
</dbReference>
<organism evidence="3 4">
    <name type="scientific">Emticicia oligotrophica (strain DSM 17448 / CIP 109782 / MTCC 6937 / GPTSA100-15)</name>
    <dbReference type="NCBI Taxonomy" id="929562"/>
    <lineage>
        <taxon>Bacteria</taxon>
        <taxon>Pseudomonadati</taxon>
        <taxon>Bacteroidota</taxon>
        <taxon>Cytophagia</taxon>
        <taxon>Cytophagales</taxon>
        <taxon>Leadbetterellaceae</taxon>
        <taxon>Emticicia</taxon>
    </lineage>
</organism>
<dbReference type="GO" id="GO:0016787">
    <property type="term" value="F:hydrolase activity"/>
    <property type="evidence" value="ECO:0007669"/>
    <property type="project" value="UniProtKB-KW"/>
</dbReference>
<evidence type="ECO:0000313" key="4">
    <source>
        <dbReference type="Proteomes" id="UP000002875"/>
    </source>
</evidence>
<dbReference type="SUPFAM" id="SSF53474">
    <property type="entry name" value="alpha/beta-Hydrolases"/>
    <property type="match status" value="1"/>
</dbReference>
<evidence type="ECO:0000313" key="3">
    <source>
        <dbReference type="EMBL" id="AFK04304.1"/>
    </source>
</evidence>
<accession>A0ABN4APM1</accession>
<evidence type="ECO:0000256" key="1">
    <source>
        <dbReference type="ARBA" id="ARBA00022801"/>
    </source>
</evidence>
<gene>
    <name evidence="3" type="ordered locus">Emtol_3171</name>
</gene>
<dbReference type="Pfam" id="PF20434">
    <property type="entry name" value="BD-FAE"/>
    <property type="match status" value="1"/>
</dbReference>
<evidence type="ECO:0000259" key="2">
    <source>
        <dbReference type="Pfam" id="PF20434"/>
    </source>
</evidence>
<dbReference type="PANTHER" id="PTHR48081">
    <property type="entry name" value="AB HYDROLASE SUPERFAMILY PROTEIN C4A8.06C"/>
    <property type="match status" value="1"/>
</dbReference>
<feature type="domain" description="BD-FAE-like" evidence="2">
    <location>
        <begin position="48"/>
        <end position="269"/>
    </location>
</feature>
<dbReference type="Proteomes" id="UP000002875">
    <property type="component" value="Chromosome"/>
</dbReference>
<dbReference type="Gene3D" id="3.40.50.1820">
    <property type="entry name" value="alpha/beta hydrolase"/>
    <property type="match status" value="1"/>
</dbReference>
<dbReference type="InterPro" id="IPR029058">
    <property type="entry name" value="AB_hydrolase_fold"/>
</dbReference>
<dbReference type="RefSeq" id="WP_015029998.1">
    <property type="nucleotide sequence ID" value="NC_018748.1"/>
</dbReference>
<dbReference type="EMBL" id="CP002961">
    <property type="protein sequence ID" value="AFK04304.1"/>
    <property type="molecule type" value="Genomic_DNA"/>
</dbReference>
<dbReference type="PANTHER" id="PTHR48081:SF13">
    <property type="entry name" value="ALPHA_BETA HYDROLASE"/>
    <property type="match status" value="1"/>
</dbReference>
<sequence>MKKTFILLFFCIKIFAQPKPDFAKSAIEASKSWIDIDYVGDGIIGHKLDIFLPNEGKGPFPVVVTIYGSAWFSNTSKATCFNDGLGQTLLKNGFAVVSINHRSSRDAIWPAQIHDVKAAIRFVRANASVFSLDTSFLGITGFSSGGHLSTMAGVTSGIKSTTINHLPIDLEGNIGKSLGESSNVDAVVDWFGPTDFLLMDACGSSFSHNEAKSPESTLIGGAIQENKEKVALANPISYVSKATPPFLIFHGTKDPLVPHCESEKLYEKMQKEGVKSELIIIEGGGHGPGVMIDKYYVQMITFFKSKIKK</sequence>
<keyword evidence="1 3" id="KW-0378">Hydrolase</keyword>
<keyword evidence="4" id="KW-1185">Reference proteome</keyword>
<protein>
    <submittedName>
        <fullName evidence="3">Dienelactone hydrolase</fullName>
    </submittedName>
</protein>